<dbReference type="Proteomes" id="UP000247702">
    <property type="component" value="Unassembled WGS sequence"/>
</dbReference>
<dbReference type="PANTHER" id="PTHR10492:SF57">
    <property type="entry name" value="ATP-DEPENDENT DNA HELICASE"/>
    <property type="match status" value="1"/>
</dbReference>
<gene>
    <name evidence="1" type="ORF">RclHR1_28030001</name>
</gene>
<accession>A0A2Z6RGZ6</accession>
<evidence type="ECO:0000313" key="2">
    <source>
        <dbReference type="Proteomes" id="UP000247702"/>
    </source>
</evidence>
<reference evidence="1 2" key="1">
    <citation type="submission" date="2017-11" db="EMBL/GenBank/DDBJ databases">
        <title>The genome of Rhizophagus clarus HR1 reveals common genetic basis of auxotrophy among arbuscular mycorrhizal fungi.</title>
        <authorList>
            <person name="Kobayashi Y."/>
        </authorList>
    </citation>
    <scope>NUCLEOTIDE SEQUENCE [LARGE SCALE GENOMIC DNA]</scope>
    <source>
        <strain evidence="1 2">HR1</strain>
    </source>
</reference>
<dbReference type="PANTHER" id="PTHR10492">
    <property type="match status" value="1"/>
</dbReference>
<organism evidence="1 2">
    <name type="scientific">Rhizophagus clarus</name>
    <dbReference type="NCBI Taxonomy" id="94130"/>
    <lineage>
        <taxon>Eukaryota</taxon>
        <taxon>Fungi</taxon>
        <taxon>Fungi incertae sedis</taxon>
        <taxon>Mucoromycota</taxon>
        <taxon>Glomeromycotina</taxon>
        <taxon>Glomeromycetes</taxon>
        <taxon>Glomerales</taxon>
        <taxon>Glomeraceae</taxon>
        <taxon>Rhizophagus</taxon>
    </lineage>
</organism>
<proteinExistence type="predicted"/>
<name>A0A2Z6RGZ6_9GLOM</name>
<sequence>MYTYIEFPVHYIWDVSHYKWKPCKTAITIIGRLYIVQPSEEERYYLRTLLSYAKGATSFDDLKTVDGHTYRSFKETCVCLALLQDDNEWNACLLEASAIQSGK</sequence>
<protein>
    <submittedName>
        <fullName evidence="1">Uncharacterized protein</fullName>
    </submittedName>
</protein>
<dbReference type="EMBL" id="BEXD01002006">
    <property type="protein sequence ID" value="GBB96669.1"/>
    <property type="molecule type" value="Genomic_DNA"/>
</dbReference>
<comment type="caution">
    <text evidence="1">The sequence shown here is derived from an EMBL/GenBank/DDBJ whole genome shotgun (WGS) entry which is preliminary data.</text>
</comment>
<evidence type="ECO:0000313" key="1">
    <source>
        <dbReference type="EMBL" id="GBB96669.1"/>
    </source>
</evidence>
<dbReference type="AlphaFoldDB" id="A0A2Z6RGZ6"/>
<keyword evidence="2" id="KW-1185">Reference proteome</keyword>
<dbReference type="STRING" id="94130.A0A2Z6RGZ6"/>